<dbReference type="Gene3D" id="3.30.70.270">
    <property type="match status" value="1"/>
</dbReference>
<dbReference type="GO" id="GO:0052621">
    <property type="term" value="F:diguanylate cyclase activity"/>
    <property type="evidence" value="ECO:0007669"/>
    <property type="project" value="TreeGrafter"/>
</dbReference>
<evidence type="ECO:0000256" key="1">
    <source>
        <dbReference type="SAM" id="Coils"/>
    </source>
</evidence>
<feature type="domain" description="GGDEF" evidence="2">
    <location>
        <begin position="180"/>
        <end position="312"/>
    </location>
</feature>
<name>A0A3B0RUP3_9ZZZZ</name>
<dbReference type="AlphaFoldDB" id="A0A3B0RUP3"/>
<dbReference type="InterPro" id="IPR000160">
    <property type="entry name" value="GGDEF_dom"/>
</dbReference>
<evidence type="ECO:0000259" key="2">
    <source>
        <dbReference type="PROSITE" id="PS50887"/>
    </source>
</evidence>
<feature type="coiled-coil region" evidence="1">
    <location>
        <begin position="115"/>
        <end position="142"/>
    </location>
</feature>
<dbReference type="CDD" id="cd01949">
    <property type="entry name" value="GGDEF"/>
    <property type="match status" value="1"/>
</dbReference>
<reference evidence="3" key="1">
    <citation type="submission" date="2018-06" db="EMBL/GenBank/DDBJ databases">
        <authorList>
            <person name="Zhirakovskaya E."/>
        </authorList>
    </citation>
    <scope>NUCLEOTIDE SEQUENCE</scope>
</reference>
<organism evidence="3">
    <name type="scientific">hydrothermal vent metagenome</name>
    <dbReference type="NCBI Taxonomy" id="652676"/>
    <lineage>
        <taxon>unclassified sequences</taxon>
        <taxon>metagenomes</taxon>
        <taxon>ecological metagenomes</taxon>
    </lineage>
</organism>
<gene>
    <name evidence="3" type="ORF">MNBD_ALPHA05-2038</name>
</gene>
<evidence type="ECO:0000313" key="3">
    <source>
        <dbReference type="EMBL" id="VAV92138.1"/>
    </source>
</evidence>
<protein>
    <recommendedName>
        <fullName evidence="2">GGDEF domain-containing protein</fullName>
    </recommendedName>
</protein>
<dbReference type="EMBL" id="UOEH01000081">
    <property type="protein sequence ID" value="VAV92138.1"/>
    <property type="molecule type" value="Genomic_DNA"/>
</dbReference>
<dbReference type="InterPro" id="IPR043128">
    <property type="entry name" value="Rev_trsase/Diguanyl_cyclase"/>
</dbReference>
<dbReference type="SUPFAM" id="SSF55073">
    <property type="entry name" value="Nucleotide cyclase"/>
    <property type="match status" value="1"/>
</dbReference>
<dbReference type="PROSITE" id="PS50887">
    <property type="entry name" value="GGDEF"/>
    <property type="match status" value="1"/>
</dbReference>
<proteinExistence type="predicted"/>
<dbReference type="FunFam" id="3.30.70.270:FF:000001">
    <property type="entry name" value="Diguanylate cyclase domain protein"/>
    <property type="match status" value="1"/>
</dbReference>
<dbReference type="SMART" id="SM00267">
    <property type="entry name" value="GGDEF"/>
    <property type="match status" value="1"/>
</dbReference>
<sequence length="312" mass="35027">MPPLYQVWFAYLEKKNYDLALEIEQRVNSQKPVDEYFLKDMHEKYFQITQSAKKVEHFAVDMLQETSSLQNLAATFGLSAKEFRDDLSGISQKIGASTDRDPETEEVLSSLVGTAHKAIEQNSKLEENLTRALAQITSLQESIGKVVSDANTDPLTKLNNRRYFDTVAPKLLAATRAEKKPLCYVVADIDHFRQFNDKWGHQIGDQVLKLVGHVLRENVKSQDLYARYGGNEFVLALPNKTLSDAAEFADNIRISVGKRKLVNKTTNDNLGRMTMSFGVVQSQNSESSDELIRAADAAMSKAKEQGRDCVVS</sequence>
<dbReference type="Pfam" id="PF00990">
    <property type="entry name" value="GGDEF"/>
    <property type="match status" value="1"/>
</dbReference>
<dbReference type="InterPro" id="IPR029787">
    <property type="entry name" value="Nucleotide_cyclase"/>
</dbReference>
<accession>A0A3B0RUP3</accession>
<dbReference type="InterPro" id="IPR050469">
    <property type="entry name" value="Diguanylate_Cyclase"/>
</dbReference>
<dbReference type="PANTHER" id="PTHR45138:SF9">
    <property type="entry name" value="DIGUANYLATE CYCLASE DGCM-RELATED"/>
    <property type="match status" value="1"/>
</dbReference>
<dbReference type="PANTHER" id="PTHR45138">
    <property type="entry name" value="REGULATORY COMPONENTS OF SENSORY TRANSDUCTION SYSTEM"/>
    <property type="match status" value="1"/>
</dbReference>
<dbReference type="NCBIfam" id="TIGR00254">
    <property type="entry name" value="GGDEF"/>
    <property type="match status" value="1"/>
</dbReference>
<keyword evidence="1" id="KW-0175">Coiled coil</keyword>